<reference evidence="2" key="2">
    <citation type="submission" date="2019-01" db="UniProtKB">
        <authorList>
            <consortium name="EnsemblPlants"/>
        </authorList>
    </citation>
    <scope>IDENTIFICATION</scope>
    <source>
        <strain evidence="2">cv. Heinz 1706</strain>
    </source>
</reference>
<dbReference type="EnsemblPlants" id="Solyc08g066335.1.1">
    <property type="protein sequence ID" value="Solyc08g066335.1.1"/>
    <property type="gene ID" value="Solyc08g066335.1"/>
</dbReference>
<protein>
    <recommendedName>
        <fullName evidence="4">Reverse transcriptase Ty1/copia-type domain-containing protein</fullName>
    </recommendedName>
</protein>
<evidence type="ECO:0000313" key="2">
    <source>
        <dbReference type="EnsemblPlants" id="Solyc08g066335.1.1"/>
    </source>
</evidence>
<evidence type="ECO:0000313" key="3">
    <source>
        <dbReference type="Proteomes" id="UP000004994"/>
    </source>
</evidence>
<reference evidence="2" key="1">
    <citation type="journal article" date="2012" name="Nature">
        <title>The tomato genome sequence provides insights into fleshy fruit evolution.</title>
        <authorList>
            <consortium name="Tomato Genome Consortium"/>
        </authorList>
    </citation>
    <scope>NUCLEOTIDE SEQUENCE [LARGE SCALE GENOMIC DNA]</scope>
    <source>
        <strain evidence="2">cv. Heinz 1706</strain>
    </source>
</reference>
<evidence type="ECO:0000256" key="1">
    <source>
        <dbReference type="SAM" id="MobiDB-lite"/>
    </source>
</evidence>
<evidence type="ECO:0008006" key="4">
    <source>
        <dbReference type="Google" id="ProtNLM"/>
    </source>
</evidence>
<sequence>MSNATHKNITRDSSDETTPTSNLPEIITASSHPEIPCSPQIPTTTTSSSHHLPAPRRTSRIHTVPDYLKEYNYILPKLQPQQSPYHPPDINGQQHVSLTSFNSESQQLVRNIIHDRTDLAEITSLKSFLHDQFKIKNLGKLHYFLGLEILYKQDGVLITQRKCTTDLIKEFDCHHYSPTSSPLDVVVKLRLDIAFSVQHLSQFLQAPRELHLKAALHVLRKSLSGYIGLIGNCPISWKSKKQTTVSLSSAEAEYRAIRKHSGMGESLRALAK</sequence>
<feature type="region of interest" description="Disordered" evidence="1">
    <location>
        <begin position="1"/>
        <end position="61"/>
    </location>
</feature>
<feature type="compositionally biased region" description="Polar residues" evidence="1">
    <location>
        <begin position="16"/>
        <end position="31"/>
    </location>
</feature>
<dbReference type="PANTHER" id="PTHR11439:SF469">
    <property type="entry name" value="REVERSE TRANSCRIPTASE TY1_COPIA-TYPE DOMAIN-CONTAINING PROTEIN"/>
    <property type="match status" value="1"/>
</dbReference>
<dbReference type="Gramene" id="Solyc08g066335.1.1">
    <property type="protein sequence ID" value="Solyc08g066335.1.1"/>
    <property type="gene ID" value="Solyc08g066335.1"/>
</dbReference>
<proteinExistence type="predicted"/>
<dbReference type="CDD" id="cd09272">
    <property type="entry name" value="RNase_HI_RT_Ty1"/>
    <property type="match status" value="1"/>
</dbReference>
<accession>A0A3Q7HNF0</accession>
<keyword evidence="3" id="KW-1185">Reference proteome</keyword>
<dbReference type="STRING" id="4081.A0A3Q7HNF0"/>
<name>A0A3Q7HNF0_SOLLC</name>
<dbReference type="PANTHER" id="PTHR11439">
    <property type="entry name" value="GAG-POL-RELATED RETROTRANSPOSON"/>
    <property type="match status" value="1"/>
</dbReference>
<dbReference type="AlphaFoldDB" id="A0A3Q7HNF0"/>
<dbReference type="Proteomes" id="UP000004994">
    <property type="component" value="Chromosome 8"/>
</dbReference>
<dbReference type="InParanoid" id="A0A3Q7HNF0"/>
<organism evidence="2">
    <name type="scientific">Solanum lycopersicum</name>
    <name type="common">Tomato</name>
    <name type="synonym">Lycopersicon esculentum</name>
    <dbReference type="NCBI Taxonomy" id="4081"/>
    <lineage>
        <taxon>Eukaryota</taxon>
        <taxon>Viridiplantae</taxon>
        <taxon>Streptophyta</taxon>
        <taxon>Embryophyta</taxon>
        <taxon>Tracheophyta</taxon>
        <taxon>Spermatophyta</taxon>
        <taxon>Magnoliopsida</taxon>
        <taxon>eudicotyledons</taxon>
        <taxon>Gunneridae</taxon>
        <taxon>Pentapetalae</taxon>
        <taxon>asterids</taxon>
        <taxon>lamiids</taxon>
        <taxon>Solanales</taxon>
        <taxon>Solanaceae</taxon>
        <taxon>Solanoideae</taxon>
        <taxon>Solaneae</taxon>
        <taxon>Solanum</taxon>
        <taxon>Solanum subgen. Lycopersicon</taxon>
    </lineage>
</organism>